<feature type="transmembrane region" description="Helical" evidence="8">
    <location>
        <begin position="325"/>
        <end position="344"/>
    </location>
</feature>
<evidence type="ECO:0000256" key="8">
    <source>
        <dbReference type="SAM" id="Phobius"/>
    </source>
</evidence>
<dbReference type="AlphaFoldDB" id="A0A917F2L4"/>
<dbReference type="FunFam" id="1.10.3470.10:FF:000001">
    <property type="entry name" value="Vitamin B12 ABC transporter permease BtuC"/>
    <property type="match status" value="1"/>
</dbReference>
<dbReference type="InterPro" id="IPR000522">
    <property type="entry name" value="ABC_transptr_permease_BtuC"/>
</dbReference>
<feature type="transmembrane region" description="Helical" evidence="8">
    <location>
        <begin position="134"/>
        <end position="153"/>
    </location>
</feature>
<dbReference type="CDD" id="cd06550">
    <property type="entry name" value="TM_ABC_iron-siderophores_like"/>
    <property type="match status" value="1"/>
</dbReference>
<feature type="transmembrane region" description="Helical" evidence="8">
    <location>
        <begin position="78"/>
        <end position="95"/>
    </location>
</feature>
<protein>
    <submittedName>
        <fullName evidence="9">ABC transporter permease</fullName>
    </submittedName>
</protein>
<evidence type="ECO:0000256" key="3">
    <source>
        <dbReference type="ARBA" id="ARBA00022448"/>
    </source>
</evidence>
<reference evidence="9" key="1">
    <citation type="journal article" date="2014" name="Int. J. Syst. Evol. Microbiol.">
        <title>Complete genome sequence of Corynebacterium casei LMG S-19264T (=DSM 44701T), isolated from a smear-ripened cheese.</title>
        <authorList>
            <consortium name="US DOE Joint Genome Institute (JGI-PGF)"/>
            <person name="Walter F."/>
            <person name="Albersmeier A."/>
            <person name="Kalinowski J."/>
            <person name="Ruckert C."/>
        </authorList>
    </citation>
    <scope>NUCLEOTIDE SEQUENCE</scope>
    <source>
        <strain evidence="9">CGMCC 1.16067</strain>
    </source>
</reference>
<evidence type="ECO:0000256" key="4">
    <source>
        <dbReference type="ARBA" id="ARBA00022475"/>
    </source>
</evidence>
<dbReference type="Gene3D" id="1.10.3470.10">
    <property type="entry name" value="ABC transporter involved in vitamin B12 uptake, BtuC"/>
    <property type="match status" value="1"/>
</dbReference>
<proteinExistence type="inferred from homology"/>
<comment type="similarity">
    <text evidence="2">Belongs to the binding-protein-dependent transport system permease family. FecCD subfamily.</text>
</comment>
<dbReference type="InterPro" id="IPR037294">
    <property type="entry name" value="ABC_BtuC-like"/>
</dbReference>
<feature type="transmembrane region" description="Helical" evidence="8">
    <location>
        <begin position="256"/>
        <end position="282"/>
    </location>
</feature>
<dbReference type="Proteomes" id="UP000649179">
    <property type="component" value="Unassembled WGS sequence"/>
</dbReference>
<dbReference type="Pfam" id="PF01032">
    <property type="entry name" value="FecCD"/>
    <property type="match status" value="1"/>
</dbReference>
<accession>A0A917F2L4</accession>
<keyword evidence="6 8" id="KW-1133">Transmembrane helix</keyword>
<evidence type="ECO:0000256" key="5">
    <source>
        <dbReference type="ARBA" id="ARBA00022692"/>
    </source>
</evidence>
<sequence length="349" mass="34498">MTTSTVPAAHGQPASAAVVRQRAVRALVLALVALAGLVLLSLALGARSISPAAVLDALVHGGTSFEDVVVRTQRLPRTAAALVAGVGLAVAGALMQAVTRNPLADPGILGVSSGSAFAIAIAAGVLGLTTPQGYLWFGFAGALLAAVAVWLVGAAGPSSTSPARLTLAGVALGAVLSGITSAMLLFDPEGFNAMRSWQSGSLPGRGWEPVAVVAPFVVVGVLVAVLLGPALNAVALGDDRAQAMGVSLGRVQALSVLAVTLLAGGATAVAGPIVFVGLMVPYVARRVVGPDQRWIIALSAVLGPGLLLAADVLGRLVLPDGELPAGVVTAVIGAPVLIVVVRGLRVSGL</sequence>
<dbReference type="EMBL" id="BMKQ01000001">
    <property type="protein sequence ID" value="GGF46782.1"/>
    <property type="molecule type" value="Genomic_DNA"/>
</dbReference>
<feature type="transmembrane region" description="Helical" evidence="8">
    <location>
        <begin position="165"/>
        <end position="186"/>
    </location>
</feature>
<feature type="transmembrane region" description="Helical" evidence="8">
    <location>
        <begin position="26"/>
        <end position="46"/>
    </location>
</feature>
<comment type="subcellular location">
    <subcellularLocation>
        <location evidence="1">Cell membrane</location>
        <topology evidence="1">Multi-pass membrane protein</topology>
    </subcellularLocation>
</comment>
<feature type="transmembrane region" description="Helical" evidence="8">
    <location>
        <begin position="206"/>
        <end position="235"/>
    </location>
</feature>
<evidence type="ECO:0000256" key="2">
    <source>
        <dbReference type="ARBA" id="ARBA00007935"/>
    </source>
</evidence>
<evidence type="ECO:0000313" key="9">
    <source>
        <dbReference type="EMBL" id="GGF46782.1"/>
    </source>
</evidence>
<evidence type="ECO:0000256" key="1">
    <source>
        <dbReference type="ARBA" id="ARBA00004651"/>
    </source>
</evidence>
<name>A0A917F2L4_9ACTN</name>
<dbReference type="PANTHER" id="PTHR30472">
    <property type="entry name" value="FERRIC ENTEROBACTIN TRANSPORT SYSTEM PERMEASE PROTEIN"/>
    <property type="match status" value="1"/>
</dbReference>
<reference evidence="9" key="2">
    <citation type="submission" date="2020-09" db="EMBL/GenBank/DDBJ databases">
        <authorList>
            <person name="Sun Q."/>
            <person name="Zhou Y."/>
        </authorList>
    </citation>
    <scope>NUCLEOTIDE SEQUENCE</scope>
    <source>
        <strain evidence="9">CGMCC 1.16067</strain>
    </source>
</reference>
<dbReference type="SUPFAM" id="SSF81345">
    <property type="entry name" value="ABC transporter involved in vitamin B12 uptake, BtuC"/>
    <property type="match status" value="1"/>
</dbReference>
<keyword evidence="5 8" id="KW-0812">Transmembrane</keyword>
<evidence type="ECO:0000256" key="6">
    <source>
        <dbReference type="ARBA" id="ARBA00022989"/>
    </source>
</evidence>
<dbReference type="GO" id="GO:0005886">
    <property type="term" value="C:plasma membrane"/>
    <property type="evidence" value="ECO:0007669"/>
    <property type="project" value="UniProtKB-SubCell"/>
</dbReference>
<feature type="transmembrane region" description="Helical" evidence="8">
    <location>
        <begin position="107"/>
        <end position="128"/>
    </location>
</feature>
<evidence type="ECO:0000313" key="10">
    <source>
        <dbReference type="Proteomes" id="UP000649179"/>
    </source>
</evidence>
<dbReference type="GO" id="GO:0033214">
    <property type="term" value="P:siderophore-iron import into cell"/>
    <property type="evidence" value="ECO:0007669"/>
    <property type="project" value="TreeGrafter"/>
</dbReference>
<feature type="transmembrane region" description="Helical" evidence="8">
    <location>
        <begin position="294"/>
        <end position="313"/>
    </location>
</feature>
<keyword evidence="7 8" id="KW-0472">Membrane</keyword>
<comment type="caution">
    <text evidence="9">The sequence shown here is derived from an EMBL/GenBank/DDBJ whole genome shotgun (WGS) entry which is preliminary data.</text>
</comment>
<keyword evidence="3" id="KW-0813">Transport</keyword>
<gene>
    <name evidence="9" type="ORF">GCM10011519_20980</name>
</gene>
<dbReference type="GO" id="GO:0022857">
    <property type="term" value="F:transmembrane transporter activity"/>
    <property type="evidence" value="ECO:0007669"/>
    <property type="project" value="InterPro"/>
</dbReference>
<dbReference type="PANTHER" id="PTHR30472:SF1">
    <property type="entry name" value="FE(3+) DICITRATE TRANSPORT SYSTEM PERMEASE PROTEIN FECC-RELATED"/>
    <property type="match status" value="1"/>
</dbReference>
<evidence type="ECO:0000256" key="7">
    <source>
        <dbReference type="ARBA" id="ARBA00023136"/>
    </source>
</evidence>
<keyword evidence="10" id="KW-1185">Reference proteome</keyword>
<dbReference type="RefSeq" id="WP_229660772.1">
    <property type="nucleotide sequence ID" value="NZ_BMKQ01000001.1"/>
</dbReference>
<keyword evidence="4" id="KW-1003">Cell membrane</keyword>
<organism evidence="9 10">
    <name type="scientific">Marmoricola endophyticus</name>
    <dbReference type="NCBI Taxonomy" id="2040280"/>
    <lineage>
        <taxon>Bacteria</taxon>
        <taxon>Bacillati</taxon>
        <taxon>Actinomycetota</taxon>
        <taxon>Actinomycetes</taxon>
        <taxon>Propionibacteriales</taxon>
        <taxon>Nocardioidaceae</taxon>
        <taxon>Marmoricola</taxon>
    </lineage>
</organism>